<dbReference type="AlphaFoldDB" id="A0A4Y2P620"/>
<sequence length="111" mass="11998">MKCGASKISSPTVWGAESLVVLWGGTQWSKEGSWGLTGGHLLGAVVSLTVVSLLQAALLQRALIAGETMPSVGSVQCHRDKPRQQKPTLWYGQLTLAADSGPWWRTAWCRH</sequence>
<comment type="caution">
    <text evidence="1">The sequence shown here is derived from an EMBL/GenBank/DDBJ whole genome shotgun (WGS) entry which is preliminary data.</text>
</comment>
<evidence type="ECO:0000313" key="2">
    <source>
        <dbReference type="Proteomes" id="UP000499080"/>
    </source>
</evidence>
<organism evidence="1 2">
    <name type="scientific">Araneus ventricosus</name>
    <name type="common">Orbweaver spider</name>
    <name type="synonym">Epeira ventricosa</name>
    <dbReference type="NCBI Taxonomy" id="182803"/>
    <lineage>
        <taxon>Eukaryota</taxon>
        <taxon>Metazoa</taxon>
        <taxon>Ecdysozoa</taxon>
        <taxon>Arthropoda</taxon>
        <taxon>Chelicerata</taxon>
        <taxon>Arachnida</taxon>
        <taxon>Araneae</taxon>
        <taxon>Araneomorphae</taxon>
        <taxon>Entelegynae</taxon>
        <taxon>Araneoidea</taxon>
        <taxon>Araneidae</taxon>
        <taxon>Araneus</taxon>
    </lineage>
</organism>
<evidence type="ECO:0000313" key="1">
    <source>
        <dbReference type="EMBL" id="GBN46493.1"/>
    </source>
</evidence>
<dbReference type="EMBL" id="BGPR01131291">
    <property type="protein sequence ID" value="GBN46493.1"/>
    <property type="molecule type" value="Genomic_DNA"/>
</dbReference>
<name>A0A4Y2P620_ARAVE</name>
<protein>
    <submittedName>
        <fullName evidence="1">Uncharacterized protein</fullName>
    </submittedName>
</protein>
<proteinExistence type="predicted"/>
<dbReference type="Proteomes" id="UP000499080">
    <property type="component" value="Unassembled WGS sequence"/>
</dbReference>
<gene>
    <name evidence="1" type="ORF">AVEN_226462_1</name>
</gene>
<keyword evidence="2" id="KW-1185">Reference proteome</keyword>
<accession>A0A4Y2P620</accession>
<reference evidence="1 2" key="1">
    <citation type="journal article" date="2019" name="Sci. Rep.">
        <title>Orb-weaving spider Araneus ventricosus genome elucidates the spidroin gene catalogue.</title>
        <authorList>
            <person name="Kono N."/>
            <person name="Nakamura H."/>
            <person name="Ohtoshi R."/>
            <person name="Moran D.A.P."/>
            <person name="Shinohara A."/>
            <person name="Yoshida Y."/>
            <person name="Fujiwara M."/>
            <person name="Mori M."/>
            <person name="Tomita M."/>
            <person name="Arakawa K."/>
        </authorList>
    </citation>
    <scope>NUCLEOTIDE SEQUENCE [LARGE SCALE GENOMIC DNA]</scope>
</reference>